<dbReference type="Proteomes" id="UP000217790">
    <property type="component" value="Unassembled WGS sequence"/>
</dbReference>
<sequence>MPLVSTVSSIAMMEEIACVGASEDRRSDRHYQIVLAISISHTGNVGLSMLFNDFRPNKAGWKILAEDVKATQGAECDSQCGCPFRMDQSDARSGTMQ</sequence>
<dbReference type="EMBL" id="KZ293660">
    <property type="protein sequence ID" value="PBK91925.1"/>
    <property type="molecule type" value="Genomic_DNA"/>
</dbReference>
<evidence type="ECO:0000313" key="2">
    <source>
        <dbReference type="Proteomes" id="UP000217790"/>
    </source>
</evidence>
<proteinExistence type="predicted"/>
<organism evidence="1 2">
    <name type="scientific">Armillaria gallica</name>
    <name type="common">Bulbous honey fungus</name>
    <name type="synonym">Armillaria bulbosa</name>
    <dbReference type="NCBI Taxonomy" id="47427"/>
    <lineage>
        <taxon>Eukaryota</taxon>
        <taxon>Fungi</taxon>
        <taxon>Dikarya</taxon>
        <taxon>Basidiomycota</taxon>
        <taxon>Agaricomycotina</taxon>
        <taxon>Agaricomycetes</taxon>
        <taxon>Agaricomycetidae</taxon>
        <taxon>Agaricales</taxon>
        <taxon>Marasmiineae</taxon>
        <taxon>Physalacriaceae</taxon>
        <taxon>Armillaria</taxon>
    </lineage>
</organism>
<accession>A0A2H3D9I6</accession>
<dbReference type="InParanoid" id="A0A2H3D9I6"/>
<keyword evidence="2" id="KW-1185">Reference proteome</keyword>
<evidence type="ECO:0000313" key="1">
    <source>
        <dbReference type="EMBL" id="PBK91925.1"/>
    </source>
</evidence>
<reference evidence="2" key="1">
    <citation type="journal article" date="2017" name="Nat. Ecol. Evol.">
        <title>Genome expansion and lineage-specific genetic innovations in the forest pathogenic fungi Armillaria.</title>
        <authorList>
            <person name="Sipos G."/>
            <person name="Prasanna A.N."/>
            <person name="Walter M.C."/>
            <person name="O'Connor E."/>
            <person name="Balint B."/>
            <person name="Krizsan K."/>
            <person name="Kiss B."/>
            <person name="Hess J."/>
            <person name="Varga T."/>
            <person name="Slot J."/>
            <person name="Riley R."/>
            <person name="Boka B."/>
            <person name="Rigling D."/>
            <person name="Barry K."/>
            <person name="Lee J."/>
            <person name="Mihaltcheva S."/>
            <person name="LaButti K."/>
            <person name="Lipzen A."/>
            <person name="Waldron R."/>
            <person name="Moloney N.M."/>
            <person name="Sperisen C."/>
            <person name="Kredics L."/>
            <person name="Vagvoelgyi C."/>
            <person name="Patrignani A."/>
            <person name="Fitzpatrick D."/>
            <person name="Nagy I."/>
            <person name="Doyle S."/>
            <person name="Anderson J.B."/>
            <person name="Grigoriev I.V."/>
            <person name="Gueldener U."/>
            <person name="Muensterkoetter M."/>
            <person name="Nagy L.G."/>
        </authorList>
    </citation>
    <scope>NUCLEOTIDE SEQUENCE [LARGE SCALE GENOMIC DNA]</scope>
    <source>
        <strain evidence="2">Ar21-2</strain>
    </source>
</reference>
<dbReference type="AlphaFoldDB" id="A0A2H3D9I6"/>
<gene>
    <name evidence="1" type="ORF">ARMGADRAFT_1013697</name>
</gene>
<protein>
    <submittedName>
        <fullName evidence="1">Uncharacterized protein</fullName>
    </submittedName>
</protein>
<name>A0A2H3D9I6_ARMGA</name>